<dbReference type="AlphaFoldDB" id="A0A7J8WPS8"/>
<evidence type="ECO:0000313" key="2">
    <source>
        <dbReference type="EMBL" id="MBA0676880.1"/>
    </source>
</evidence>
<evidence type="ECO:0000313" key="3">
    <source>
        <dbReference type="Proteomes" id="UP000593577"/>
    </source>
</evidence>
<accession>A0A7J8WPS8</accession>
<reference evidence="2 3" key="1">
    <citation type="journal article" date="2019" name="Genome Biol. Evol.">
        <title>Insights into the evolution of the New World diploid cottons (Gossypium, subgenus Houzingenia) based on genome sequencing.</title>
        <authorList>
            <person name="Grover C.E."/>
            <person name="Arick M.A. 2nd"/>
            <person name="Thrash A."/>
            <person name="Conover J.L."/>
            <person name="Sanders W.S."/>
            <person name="Peterson D.G."/>
            <person name="Frelichowski J.E."/>
            <person name="Scheffler J.A."/>
            <person name="Scheffler B.E."/>
            <person name="Wendel J.F."/>
        </authorList>
    </citation>
    <scope>NUCLEOTIDE SEQUENCE [LARGE SCALE GENOMIC DNA]</scope>
    <source>
        <strain evidence="2">185</strain>
        <tissue evidence="2">Leaf</tissue>
    </source>
</reference>
<gene>
    <name evidence="2" type="ORF">Goari_018327</name>
</gene>
<protein>
    <recommendedName>
        <fullName evidence="4">RNase H type-1 domain-containing protein</fullName>
    </recommendedName>
</protein>
<feature type="compositionally biased region" description="Basic residues" evidence="1">
    <location>
        <begin position="1"/>
        <end position="12"/>
    </location>
</feature>
<comment type="caution">
    <text evidence="2">The sequence shown here is derived from an EMBL/GenBank/DDBJ whole genome shotgun (WGS) entry which is preliminary data.</text>
</comment>
<name>A0A7J8WPS8_GOSAI</name>
<dbReference type="Proteomes" id="UP000593577">
    <property type="component" value="Unassembled WGS sequence"/>
</dbReference>
<sequence>METRGMTRKNSRSRNMLSSLEGQVTNLEESMGGVKETLEFIFKGQVDKAQSIWENASNLGNKFCIYNPVNPPILAQIGDTKKWERPSKGIFKINFDATINDNRMGYGVIIRDGDGFVLGGGGDFNEGRFSVLEA</sequence>
<keyword evidence="3" id="KW-1185">Reference proteome</keyword>
<dbReference type="EMBL" id="JABFAA010000002">
    <property type="protein sequence ID" value="MBA0676880.1"/>
    <property type="molecule type" value="Genomic_DNA"/>
</dbReference>
<feature type="non-terminal residue" evidence="2">
    <location>
        <position position="1"/>
    </location>
</feature>
<proteinExistence type="predicted"/>
<evidence type="ECO:0008006" key="4">
    <source>
        <dbReference type="Google" id="ProtNLM"/>
    </source>
</evidence>
<feature type="region of interest" description="Disordered" evidence="1">
    <location>
        <begin position="1"/>
        <end position="21"/>
    </location>
</feature>
<evidence type="ECO:0000256" key="1">
    <source>
        <dbReference type="SAM" id="MobiDB-lite"/>
    </source>
</evidence>
<organism evidence="2 3">
    <name type="scientific">Gossypium aridum</name>
    <name type="common">American cotton</name>
    <name type="synonym">Erioxylum aridum</name>
    <dbReference type="NCBI Taxonomy" id="34290"/>
    <lineage>
        <taxon>Eukaryota</taxon>
        <taxon>Viridiplantae</taxon>
        <taxon>Streptophyta</taxon>
        <taxon>Embryophyta</taxon>
        <taxon>Tracheophyta</taxon>
        <taxon>Spermatophyta</taxon>
        <taxon>Magnoliopsida</taxon>
        <taxon>eudicotyledons</taxon>
        <taxon>Gunneridae</taxon>
        <taxon>Pentapetalae</taxon>
        <taxon>rosids</taxon>
        <taxon>malvids</taxon>
        <taxon>Malvales</taxon>
        <taxon>Malvaceae</taxon>
        <taxon>Malvoideae</taxon>
        <taxon>Gossypium</taxon>
    </lineage>
</organism>